<dbReference type="PRINTS" id="PR00080">
    <property type="entry name" value="SDRFAMILY"/>
</dbReference>
<protein>
    <submittedName>
        <fullName evidence="3">Uncharacterized protein</fullName>
    </submittedName>
</protein>
<keyword evidence="2" id="KW-0560">Oxidoreductase</keyword>
<proteinExistence type="inferred from homology"/>
<comment type="similarity">
    <text evidence="1">Belongs to the short-chain dehydrogenases/reductases (SDR) family.</text>
</comment>
<evidence type="ECO:0000256" key="2">
    <source>
        <dbReference type="ARBA" id="ARBA00023002"/>
    </source>
</evidence>
<accession>A0AAW2YJR9</accession>
<dbReference type="PROSITE" id="PS00061">
    <property type="entry name" value="ADH_SHORT"/>
    <property type="match status" value="1"/>
</dbReference>
<sequence>MTSSNRLNGKVAIVTGAATGIGEAVASRFVREGAKVVLIDINDGSEIAQSLNKEVGEERAMYIKADISKEDQVEGFVDQTVVKWGTVDIMVNNAAIFIFKSFEGSVEEWQLSFNVNVIGTMLCTRYTSRIMKEKKSGSIINFSSVSAFEGTPNFAIYAMTKGAIMQMTRDFAADLGPFNVRVNAICPGTIMTSASERDLARQNLTKEEFIKIHSADTYLNRIGSTDEIGGAAVFLASDESSFVTGAPIHVDGGRLTKF</sequence>
<comment type="caution">
    <text evidence="3">The sequence shown here is derived from an EMBL/GenBank/DDBJ whole genome shotgun (WGS) entry which is preliminary data.</text>
</comment>
<dbReference type="AlphaFoldDB" id="A0AAW2YJR9"/>
<dbReference type="InterPro" id="IPR020904">
    <property type="entry name" value="Sc_DH/Rdtase_CS"/>
</dbReference>
<dbReference type="InterPro" id="IPR036291">
    <property type="entry name" value="NAD(P)-bd_dom_sf"/>
</dbReference>
<dbReference type="PANTHER" id="PTHR24321:SF8">
    <property type="entry name" value="ESTRADIOL 17-BETA-DEHYDROGENASE 8-RELATED"/>
    <property type="match status" value="1"/>
</dbReference>
<dbReference type="FunFam" id="3.40.50.720:FF:000084">
    <property type="entry name" value="Short-chain dehydrogenase reductase"/>
    <property type="match status" value="1"/>
</dbReference>
<keyword evidence="4" id="KW-1185">Reference proteome</keyword>
<evidence type="ECO:0000313" key="3">
    <source>
        <dbReference type="EMBL" id="KAL0477075.1"/>
    </source>
</evidence>
<dbReference type="Pfam" id="PF13561">
    <property type="entry name" value="adh_short_C2"/>
    <property type="match status" value="1"/>
</dbReference>
<dbReference type="SUPFAM" id="SSF51735">
    <property type="entry name" value="NAD(P)-binding Rossmann-fold domains"/>
    <property type="match status" value="1"/>
</dbReference>
<dbReference type="PRINTS" id="PR00081">
    <property type="entry name" value="GDHRDH"/>
</dbReference>
<dbReference type="GO" id="GO:0016491">
    <property type="term" value="F:oxidoreductase activity"/>
    <property type="evidence" value="ECO:0007669"/>
    <property type="project" value="UniProtKB-KW"/>
</dbReference>
<dbReference type="CDD" id="cd05233">
    <property type="entry name" value="SDR_c"/>
    <property type="match status" value="1"/>
</dbReference>
<gene>
    <name evidence="3" type="ORF">AKO1_006221</name>
</gene>
<dbReference type="Proteomes" id="UP001431209">
    <property type="component" value="Unassembled WGS sequence"/>
</dbReference>
<organism evidence="3 4">
    <name type="scientific">Acrasis kona</name>
    <dbReference type="NCBI Taxonomy" id="1008807"/>
    <lineage>
        <taxon>Eukaryota</taxon>
        <taxon>Discoba</taxon>
        <taxon>Heterolobosea</taxon>
        <taxon>Tetramitia</taxon>
        <taxon>Eutetramitia</taxon>
        <taxon>Acrasidae</taxon>
        <taxon>Acrasis</taxon>
    </lineage>
</organism>
<name>A0AAW2YJR9_9EUKA</name>
<dbReference type="InterPro" id="IPR002347">
    <property type="entry name" value="SDR_fam"/>
</dbReference>
<dbReference type="EMBL" id="JAOPGA020000138">
    <property type="protein sequence ID" value="KAL0477075.1"/>
    <property type="molecule type" value="Genomic_DNA"/>
</dbReference>
<dbReference type="NCBIfam" id="NF005559">
    <property type="entry name" value="PRK07231.1"/>
    <property type="match status" value="1"/>
</dbReference>
<dbReference type="PANTHER" id="PTHR24321">
    <property type="entry name" value="DEHYDROGENASES, SHORT CHAIN"/>
    <property type="match status" value="1"/>
</dbReference>
<reference evidence="3 4" key="1">
    <citation type="submission" date="2024-03" db="EMBL/GenBank/DDBJ databases">
        <title>The Acrasis kona genome and developmental transcriptomes reveal deep origins of eukaryotic multicellular pathways.</title>
        <authorList>
            <person name="Sheikh S."/>
            <person name="Fu C.-J."/>
            <person name="Brown M.W."/>
            <person name="Baldauf S.L."/>
        </authorList>
    </citation>
    <scope>NUCLEOTIDE SEQUENCE [LARGE SCALE GENOMIC DNA]</scope>
    <source>
        <strain evidence="3 4">ATCC MYA-3509</strain>
    </source>
</reference>
<evidence type="ECO:0000256" key="1">
    <source>
        <dbReference type="ARBA" id="ARBA00006484"/>
    </source>
</evidence>
<dbReference type="Gene3D" id="3.40.50.720">
    <property type="entry name" value="NAD(P)-binding Rossmann-like Domain"/>
    <property type="match status" value="1"/>
</dbReference>
<evidence type="ECO:0000313" key="4">
    <source>
        <dbReference type="Proteomes" id="UP001431209"/>
    </source>
</evidence>